<dbReference type="RefSeq" id="WP_123232375.1">
    <property type="nucleotide sequence ID" value="NZ_RJSG01000001.1"/>
</dbReference>
<keyword evidence="4 6" id="KW-1133">Transmembrane helix</keyword>
<evidence type="ECO:0000313" key="7">
    <source>
        <dbReference type="EMBL" id="RNL81170.1"/>
    </source>
</evidence>
<gene>
    <name evidence="7" type="ORF">EFL95_02010</name>
</gene>
<keyword evidence="3 6" id="KW-0812">Transmembrane</keyword>
<protein>
    <submittedName>
        <fullName evidence="7">Lysine transporter LysE</fullName>
    </submittedName>
</protein>
<evidence type="ECO:0000313" key="8">
    <source>
        <dbReference type="Proteomes" id="UP000277094"/>
    </source>
</evidence>
<feature type="transmembrane region" description="Helical" evidence="6">
    <location>
        <begin position="114"/>
        <end position="137"/>
    </location>
</feature>
<proteinExistence type="predicted"/>
<dbReference type="AlphaFoldDB" id="A0A3N0E034"/>
<organism evidence="7 8">
    <name type="scientific">Nocardioides marmorisolisilvae</name>
    <dbReference type="NCBI Taxonomy" id="1542737"/>
    <lineage>
        <taxon>Bacteria</taxon>
        <taxon>Bacillati</taxon>
        <taxon>Actinomycetota</taxon>
        <taxon>Actinomycetes</taxon>
        <taxon>Propionibacteriales</taxon>
        <taxon>Nocardioidaceae</taxon>
        <taxon>Nocardioides</taxon>
    </lineage>
</organism>
<evidence type="ECO:0000256" key="2">
    <source>
        <dbReference type="ARBA" id="ARBA00022475"/>
    </source>
</evidence>
<comment type="caution">
    <text evidence="7">The sequence shown here is derived from an EMBL/GenBank/DDBJ whole genome shotgun (WGS) entry which is preliminary data.</text>
</comment>
<accession>A0A3N0E034</accession>
<evidence type="ECO:0000256" key="4">
    <source>
        <dbReference type="ARBA" id="ARBA00022989"/>
    </source>
</evidence>
<dbReference type="InterPro" id="IPR001123">
    <property type="entry name" value="LeuE-type"/>
</dbReference>
<feature type="transmembrane region" description="Helical" evidence="6">
    <location>
        <begin position="184"/>
        <end position="201"/>
    </location>
</feature>
<dbReference type="PANTHER" id="PTHR30086:SF20">
    <property type="entry name" value="ARGININE EXPORTER PROTEIN ARGO-RELATED"/>
    <property type="match status" value="1"/>
</dbReference>
<feature type="transmembrane region" description="Helical" evidence="6">
    <location>
        <begin position="76"/>
        <end position="94"/>
    </location>
</feature>
<dbReference type="GO" id="GO:0015171">
    <property type="term" value="F:amino acid transmembrane transporter activity"/>
    <property type="evidence" value="ECO:0007669"/>
    <property type="project" value="TreeGrafter"/>
</dbReference>
<keyword evidence="8" id="KW-1185">Reference proteome</keyword>
<dbReference type="OrthoDB" id="5149571at2"/>
<dbReference type="Pfam" id="PF01810">
    <property type="entry name" value="LysE"/>
    <property type="match status" value="1"/>
</dbReference>
<evidence type="ECO:0000256" key="6">
    <source>
        <dbReference type="SAM" id="Phobius"/>
    </source>
</evidence>
<dbReference type="Proteomes" id="UP000277094">
    <property type="component" value="Unassembled WGS sequence"/>
</dbReference>
<keyword evidence="2" id="KW-1003">Cell membrane</keyword>
<evidence type="ECO:0000256" key="5">
    <source>
        <dbReference type="ARBA" id="ARBA00023136"/>
    </source>
</evidence>
<reference evidence="7 8" key="1">
    <citation type="submission" date="2018-11" db="EMBL/GenBank/DDBJ databases">
        <authorList>
            <person name="Li F."/>
        </authorList>
    </citation>
    <scope>NUCLEOTIDE SEQUENCE [LARGE SCALE GENOMIC DNA]</scope>
    <source>
        <strain evidence="7 8">KIS18-7</strain>
    </source>
</reference>
<feature type="transmembrane region" description="Helical" evidence="6">
    <location>
        <begin position="41"/>
        <end position="64"/>
    </location>
</feature>
<dbReference type="PANTHER" id="PTHR30086">
    <property type="entry name" value="ARGININE EXPORTER PROTEIN ARGO"/>
    <property type="match status" value="1"/>
</dbReference>
<evidence type="ECO:0000256" key="1">
    <source>
        <dbReference type="ARBA" id="ARBA00004651"/>
    </source>
</evidence>
<dbReference type="GO" id="GO:0005886">
    <property type="term" value="C:plasma membrane"/>
    <property type="evidence" value="ECO:0007669"/>
    <property type="project" value="UniProtKB-SubCell"/>
</dbReference>
<feature type="transmembrane region" description="Helical" evidence="6">
    <location>
        <begin position="149"/>
        <end position="172"/>
    </location>
</feature>
<evidence type="ECO:0000256" key="3">
    <source>
        <dbReference type="ARBA" id="ARBA00022692"/>
    </source>
</evidence>
<sequence>MLDVLISGLVTGYAIAVPVGAVAALIVALSARDGWRVGAAAGLGVATVDGVYALVAVLAGKAVADALGPIEDTLQVISIVALLGIAALTLVHALRPSAADESEAPAWSAVKAWVTFVGITAVNPATVIYFAAIVLGGTVEIDGPGQGTVFVAAAFVASASWQVFVASLGSGLGRWISGPRGRRATGVVAAIVIALLALKPLL</sequence>
<feature type="transmembrane region" description="Helical" evidence="6">
    <location>
        <begin position="6"/>
        <end position="29"/>
    </location>
</feature>
<comment type="subcellular location">
    <subcellularLocation>
        <location evidence="1">Cell membrane</location>
        <topology evidence="1">Multi-pass membrane protein</topology>
    </subcellularLocation>
</comment>
<keyword evidence="5 6" id="KW-0472">Membrane</keyword>
<name>A0A3N0E034_9ACTN</name>
<dbReference type="EMBL" id="RJSG01000001">
    <property type="protein sequence ID" value="RNL81170.1"/>
    <property type="molecule type" value="Genomic_DNA"/>
</dbReference>